<protein>
    <submittedName>
        <fullName evidence="1">Uncharacterized protein</fullName>
    </submittedName>
</protein>
<sequence>MKENASSRLHLVQGSLRPLISLNCLNRDSLARYSMNGAVWSFVSDDSIAIDSKVNIEIQKYDLIYRLCLRMLSRHCSPCEYRETKDHTALQRSLSTTSIMARSLRIEN</sequence>
<dbReference type="Proteomes" id="UP000249526">
    <property type="component" value="Unassembled WGS sequence"/>
</dbReference>
<gene>
    <name evidence="1" type="ORF">BO85DRAFT_73933</name>
</gene>
<organism evidence="1 2">
    <name type="scientific">Aspergillus piperis CBS 112811</name>
    <dbReference type="NCBI Taxonomy" id="1448313"/>
    <lineage>
        <taxon>Eukaryota</taxon>
        <taxon>Fungi</taxon>
        <taxon>Dikarya</taxon>
        <taxon>Ascomycota</taxon>
        <taxon>Pezizomycotina</taxon>
        <taxon>Eurotiomycetes</taxon>
        <taxon>Eurotiomycetidae</taxon>
        <taxon>Eurotiales</taxon>
        <taxon>Aspergillaceae</taxon>
        <taxon>Aspergillus</taxon>
        <taxon>Aspergillus subgen. Circumdati</taxon>
    </lineage>
</organism>
<keyword evidence="2" id="KW-1185">Reference proteome</keyword>
<proteinExistence type="predicted"/>
<dbReference type="RefSeq" id="XP_025513471.1">
    <property type="nucleotide sequence ID" value="XM_025665632.1"/>
</dbReference>
<name>A0A8G1VJF3_9EURO</name>
<dbReference type="AlphaFoldDB" id="A0A8G1VJF3"/>
<accession>A0A8G1VJF3</accession>
<dbReference type="EMBL" id="KZ825068">
    <property type="protein sequence ID" value="RAH55549.1"/>
    <property type="molecule type" value="Genomic_DNA"/>
</dbReference>
<reference evidence="1 2" key="1">
    <citation type="submission" date="2018-02" db="EMBL/GenBank/DDBJ databases">
        <title>The genomes of Aspergillus section Nigri reveals drivers in fungal speciation.</title>
        <authorList>
            <consortium name="DOE Joint Genome Institute"/>
            <person name="Vesth T.C."/>
            <person name="Nybo J."/>
            <person name="Theobald S."/>
            <person name="Brandl J."/>
            <person name="Frisvad J.C."/>
            <person name="Nielsen K.F."/>
            <person name="Lyhne E.K."/>
            <person name="Kogle M.E."/>
            <person name="Kuo A."/>
            <person name="Riley R."/>
            <person name="Clum A."/>
            <person name="Nolan M."/>
            <person name="Lipzen A."/>
            <person name="Salamov A."/>
            <person name="Henrissat B."/>
            <person name="Wiebenga A."/>
            <person name="De vries R.P."/>
            <person name="Grigoriev I.V."/>
            <person name="Mortensen U.H."/>
            <person name="Andersen M.R."/>
            <person name="Baker S.E."/>
        </authorList>
    </citation>
    <scope>NUCLEOTIDE SEQUENCE [LARGE SCALE GENOMIC DNA]</scope>
    <source>
        <strain evidence="1 2">CBS 112811</strain>
    </source>
</reference>
<evidence type="ECO:0000313" key="2">
    <source>
        <dbReference type="Proteomes" id="UP000249526"/>
    </source>
</evidence>
<evidence type="ECO:0000313" key="1">
    <source>
        <dbReference type="EMBL" id="RAH55549.1"/>
    </source>
</evidence>
<dbReference type="GeneID" id="37169034"/>